<dbReference type="InterPro" id="IPR003607">
    <property type="entry name" value="HD/PDEase_dom"/>
</dbReference>
<dbReference type="Gene3D" id="1.10.3210.10">
    <property type="entry name" value="Hypothetical protein af1432"/>
    <property type="match status" value="1"/>
</dbReference>
<feature type="domain" description="HD-GYP" evidence="4">
    <location>
        <begin position="320"/>
        <end position="530"/>
    </location>
</feature>
<evidence type="ECO:0000259" key="4">
    <source>
        <dbReference type="PROSITE" id="PS51832"/>
    </source>
</evidence>
<dbReference type="CDD" id="cd00077">
    <property type="entry name" value="HDc"/>
    <property type="match status" value="1"/>
</dbReference>
<dbReference type="InterPro" id="IPR001789">
    <property type="entry name" value="Sig_transdc_resp-reg_receiver"/>
</dbReference>
<proteinExistence type="predicted"/>
<dbReference type="EMBL" id="JABFDB010000021">
    <property type="protein sequence ID" value="NYZ22861.1"/>
    <property type="molecule type" value="Genomic_DNA"/>
</dbReference>
<dbReference type="Proteomes" id="UP000584642">
    <property type="component" value="Unassembled WGS sequence"/>
</dbReference>
<evidence type="ECO:0000256" key="1">
    <source>
        <dbReference type="PROSITE-ProRule" id="PRU00169"/>
    </source>
</evidence>
<evidence type="ECO:0000259" key="3">
    <source>
        <dbReference type="PROSITE" id="PS50110"/>
    </source>
</evidence>
<feature type="domain" description="Response regulatory" evidence="3">
    <location>
        <begin position="32"/>
        <end position="156"/>
    </location>
</feature>
<sequence length="570" mass="62134">MPQHDTDNDKGLPAPADPTPTAGPAIFRRAWKILVIDPDPALAQTSRMVLADFRHNGLATVVIAAASTAEAREALEEHPDVAVVLLEPDLETPKAGIELINHIRRDLNNLRTRLVICTGNPALLPERSTIDAYEISDYRLKDGLTAEALRTRIIASLRTYAGLQAQSAGRMNLARMMVSTAGLLEMRQPDLLFANLLPRVSGLLNLGRDGVLCTLDRPDQPPRVRAATGRFAALEGGELGPDAPVEVLAAFRHLQDGTETILEPDYCAIRLRPASGGVSALVYVAGVGRHGCTSQDWQLLEVFRNHASIAFENALLVDELTRSQTAIVEALGTIAEMKDDGQPGDLRRVQRLVDGIARELHRRGEFADELTADFLAKIGLASTLHDVGMISVSDETLNIPGDLGDEDRALIRHHTEIGHRLLAGASSGLRGRTLISLAAEIARHHHERFDGSGYPDGLKGEAIPLAARITAVADVFHALVSDRQHRPAWEVDSAIDWIRGRAGCDFDPRVVDAFDTVIHYILRDDPHWIPAPRSRANLLQRMIARGLRSLLPRRAAQPAGVHDSTPPPPR</sequence>
<dbReference type="Pfam" id="PF13487">
    <property type="entry name" value="HD_5"/>
    <property type="match status" value="1"/>
</dbReference>
<comment type="caution">
    <text evidence="5">The sequence shown here is derived from an EMBL/GenBank/DDBJ whole genome shotgun (WGS) entry which is preliminary data.</text>
</comment>
<dbReference type="SUPFAM" id="SSF109604">
    <property type="entry name" value="HD-domain/PDEase-like"/>
    <property type="match status" value="1"/>
</dbReference>
<dbReference type="InterPro" id="IPR037522">
    <property type="entry name" value="HD_GYP_dom"/>
</dbReference>
<dbReference type="PANTHER" id="PTHR45228:SF9">
    <property type="entry name" value="3'3'-CGAMP-SPECIFIC PHOSPHODIESTERASE 2"/>
    <property type="match status" value="1"/>
</dbReference>
<dbReference type="SUPFAM" id="SSF52172">
    <property type="entry name" value="CheY-like"/>
    <property type="match status" value="1"/>
</dbReference>
<dbReference type="PANTHER" id="PTHR45228">
    <property type="entry name" value="CYCLIC DI-GMP PHOSPHODIESTERASE TM_0186-RELATED"/>
    <property type="match status" value="1"/>
</dbReference>
<dbReference type="PROSITE" id="PS51832">
    <property type="entry name" value="HD_GYP"/>
    <property type="match status" value="1"/>
</dbReference>
<name>A0ABX2TF79_9PROT</name>
<dbReference type="InterPro" id="IPR021800">
    <property type="entry name" value="DUF3369"/>
</dbReference>
<reference evidence="5 6" key="1">
    <citation type="submission" date="2020-05" db="EMBL/GenBank/DDBJ databases">
        <title>Azospirillum oleiclasticum sp. nov, a nitrogen-fixing and heavy crude oil-emulsifying bacterium isolated from the crude oil of Yumen Oilfield.</title>
        <authorList>
            <person name="Wu D."/>
            <person name="Cai M."/>
            <person name="Zhang X."/>
        </authorList>
    </citation>
    <scope>NUCLEOTIDE SEQUENCE [LARGE SCALE GENOMIC DNA]</scope>
    <source>
        <strain evidence="5 6">ROY-1-1-2</strain>
    </source>
</reference>
<dbReference type="Pfam" id="PF11849">
    <property type="entry name" value="DUF3369"/>
    <property type="match status" value="1"/>
</dbReference>
<organism evidence="5 6">
    <name type="scientific">Azospirillum oleiclasticum</name>
    <dbReference type="NCBI Taxonomy" id="2735135"/>
    <lineage>
        <taxon>Bacteria</taxon>
        <taxon>Pseudomonadati</taxon>
        <taxon>Pseudomonadota</taxon>
        <taxon>Alphaproteobacteria</taxon>
        <taxon>Rhodospirillales</taxon>
        <taxon>Azospirillaceae</taxon>
        <taxon>Azospirillum</taxon>
    </lineage>
</organism>
<evidence type="ECO:0000313" key="5">
    <source>
        <dbReference type="EMBL" id="NYZ22861.1"/>
    </source>
</evidence>
<dbReference type="PROSITE" id="PS50110">
    <property type="entry name" value="RESPONSE_REGULATORY"/>
    <property type="match status" value="1"/>
</dbReference>
<protein>
    <submittedName>
        <fullName evidence="5">DUF3369 domain-containing protein</fullName>
    </submittedName>
</protein>
<evidence type="ECO:0000256" key="2">
    <source>
        <dbReference type="SAM" id="MobiDB-lite"/>
    </source>
</evidence>
<keyword evidence="6" id="KW-1185">Reference proteome</keyword>
<feature type="region of interest" description="Disordered" evidence="2">
    <location>
        <begin position="1"/>
        <end position="21"/>
    </location>
</feature>
<dbReference type="InterPro" id="IPR052020">
    <property type="entry name" value="Cyclic_di-GMP/3'3'-cGAMP_PDE"/>
</dbReference>
<dbReference type="RefSeq" id="WP_180284615.1">
    <property type="nucleotide sequence ID" value="NZ_JABFDB010000021.1"/>
</dbReference>
<dbReference type="Gene3D" id="3.40.50.2300">
    <property type="match status" value="1"/>
</dbReference>
<comment type="caution">
    <text evidence="1">Lacks conserved residue(s) required for the propagation of feature annotation.</text>
</comment>
<gene>
    <name evidence="5" type="ORF">HND93_24400</name>
</gene>
<dbReference type="InterPro" id="IPR011006">
    <property type="entry name" value="CheY-like_superfamily"/>
</dbReference>
<accession>A0ABX2TF79</accession>
<feature type="compositionally biased region" description="Basic and acidic residues" evidence="2">
    <location>
        <begin position="1"/>
        <end position="10"/>
    </location>
</feature>
<evidence type="ECO:0000313" key="6">
    <source>
        <dbReference type="Proteomes" id="UP000584642"/>
    </source>
</evidence>